<gene>
    <name evidence="1" type="ORF">GIL414_LOCUS79780</name>
</gene>
<feature type="non-terminal residue" evidence="1">
    <location>
        <position position="241"/>
    </location>
</feature>
<evidence type="ECO:0000313" key="2">
    <source>
        <dbReference type="Proteomes" id="UP000681720"/>
    </source>
</evidence>
<organism evidence="1 2">
    <name type="scientific">Rotaria magnacalcarata</name>
    <dbReference type="NCBI Taxonomy" id="392030"/>
    <lineage>
        <taxon>Eukaryota</taxon>
        <taxon>Metazoa</taxon>
        <taxon>Spiralia</taxon>
        <taxon>Gnathifera</taxon>
        <taxon>Rotifera</taxon>
        <taxon>Eurotatoria</taxon>
        <taxon>Bdelloidea</taxon>
        <taxon>Philodinida</taxon>
        <taxon>Philodinidae</taxon>
        <taxon>Rotaria</taxon>
    </lineage>
</organism>
<feature type="non-terminal residue" evidence="1">
    <location>
        <position position="1"/>
    </location>
</feature>
<dbReference type="Proteomes" id="UP000681720">
    <property type="component" value="Unassembled WGS sequence"/>
</dbReference>
<evidence type="ECO:0000313" key="1">
    <source>
        <dbReference type="EMBL" id="CAF5211016.1"/>
    </source>
</evidence>
<name>A0A8S3J5I2_9BILA</name>
<sequence>GFICIGNCEIDELDFAIFDYNNLSCGNTNDENKSEKINHRWSSIGFGQPDDDRLRKKANKKRVKIQEQYGHEFLYQVVYDNTIRTVSQCCWATAYEKTYVLQSKLNARFGNRLILVNSCMPFKMEAPFKAKTNSKSQSSKITQNVIDLNSNFGSQNNDLTKFTFVKDSHQLNFSQILASLAMSTIEREYDRGVLEFPLSKQIVQQIFKVITRENITKNDSRKTTWDDILYLLIQSLSGYIK</sequence>
<reference evidence="1" key="1">
    <citation type="submission" date="2021-02" db="EMBL/GenBank/DDBJ databases">
        <authorList>
            <person name="Nowell W R."/>
        </authorList>
    </citation>
    <scope>NUCLEOTIDE SEQUENCE</scope>
</reference>
<dbReference type="EMBL" id="CAJOBJ010353203">
    <property type="protein sequence ID" value="CAF5211016.1"/>
    <property type="molecule type" value="Genomic_DNA"/>
</dbReference>
<accession>A0A8S3J5I2</accession>
<dbReference type="AlphaFoldDB" id="A0A8S3J5I2"/>
<proteinExistence type="predicted"/>
<comment type="caution">
    <text evidence="1">The sequence shown here is derived from an EMBL/GenBank/DDBJ whole genome shotgun (WGS) entry which is preliminary data.</text>
</comment>
<protein>
    <submittedName>
        <fullName evidence="1">Uncharacterized protein</fullName>
    </submittedName>
</protein>